<organism evidence="2 3">
    <name type="scientific">Hypholoma sublateritium (strain FD-334 SS-4)</name>
    <dbReference type="NCBI Taxonomy" id="945553"/>
    <lineage>
        <taxon>Eukaryota</taxon>
        <taxon>Fungi</taxon>
        <taxon>Dikarya</taxon>
        <taxon>Basidiomycota</taxon>
        <taxon>Agaricomycotina</taxon>
        <taxon>Agaricomycetes</taxon>
        <taxon>Agaricomycetidae</taxon>
        <taxon>Agaricales</taxon>
        <taxon>Agaricineae</taxon>
        <taxon>Strophariaceae</taxon>
        <taxon>Hypholoma</taxon>
    </lineage>
</organism>
<dbReference type="Proteomes" id="UP000054270">
    <property type="component" value="Unassembled WGS sequence"/>
</dbReference>
<protein>
    <submittedName>
        <fullName evidence="2">Uncharacterized protein</fullName>
    </submittedName>
</protein>
<gene>
    <name evidence="2" type="ORF">HYPSUDRAFT_203388</name>
</gene>
<dbReference type="STRING" id="945553.A0A0D2L2N3"/>
<sequence>MALELLQAIFCCHRSPPATQEEQYDETSHLIPSVVEPAVVYTDRSFDYQQYQARMNAIVQANKAKMVNVASASPFNLHNRDISVDASASPHPRSESPEDKQVYYHSRIFFDVYPNRNSARNRKRYPYPSIGADQGRAEFSDEVGGNDAGKPSITEQPAFWPIPIINARTIGLAESSTKGWTVDRVPQPFDLPSSTAGTGLASTSVQSPDSDNAPQKPIAAAGIQFVLDRPLIVGWEGA</sequence>
<proteinExistence type="predicted"/>
<feature type="compositionally biased region" description="Low complexity" evidence="1">
    <location>
        <begin position="193"/>
        <end position="204"/>
    </location>
</feature>
<name>A0A0D2L2N3_HYPSF</name>
<dbReference type="OMA" id="CCHRSPP"/>
<dbReference type="AlphaFoldDB" id="A0A0D2L2N3"/>
<dbReference type="EMBL" id="KN817562">
    <property type="protein sequence ID" value="KJA21002.1"/>
    <property type="molecule type" value="Genomic_DNA"/>
</dbReference>
<evidence type="ECO:0000313" key="2">
    <source>
        <dbReference type="EMBL" id="KJA21002.1"/>
    </source>
</evidence>
<dbReference type="OrthoDB" id="3227079at2759"/>
<evidence type="ECO:0000256" key="1">
    <source>
        <dbReference type="SAM" id="MobiDB-lite"/>
    </source>
</evidence>
<feature type="region of interest" description="Disordered" evidence="1">
    <location>
        <begin position="186"/>
        <end position="216"/>
    </location>
</feature>
<accession>A0A0D2L2N3</accession>
<keyword evidence="3" id="KW-1185">Reference proteome</keyword>
<evidence type="ECO:0000313" key="3">
    <source>
        <dbReference type="Proteomes" id="UP000054270"/>
    </source>
</evidence>
<reference evidence="3" key="1">
    <citation type="submission" date="2014-04" db="EMBL/GenBank/DDBJ databases">
        <title>Evolutionary Origins and Diversification of the Mycorrhizal Mutualists.</title>
        <authorList>
            <consortium name="DOE Joint Genome Institute"/>
            <consortium name="Mycorrhizal Genomics Consortium"/>
            <person name="Kohler A."/>
            <person name="Kuo A."/>
            <person name="Nagy L.G."/>
            <person name="Floudas D."/>
            <person name="Copeland A."/>
            <person name="Barry K.W."/>
            <person name="Cichocki N."/>
            <person name="Veneault-Fourrey C."/>
            <person name="LaButti K."/>
            <person name="Lindquist E.A."/>
            <person name="Lipzen A."/>
            <person name="Lundell T."/>
            <person name="Morin E."/>
            <person name="Murat C."/>
            <person name="Riley R."/>
            <person name="Ohm R."/>
            <person name="Sun H."/>
            <person name="Tunlid A."/>
            <person name="Henrissat B."/>
            <person name="Grigoriev I.V."/>
            <person name="Hibbett D.S."/>
            <person name="Martin F."/>
        </authorList>
    </citation>
    <scope>NUCLEOTIDE SEQUENCE [LARGE SCALE GENOMIC DNA]</scope>
    <source>
        <strain evidence="3">FD-334 SS-4</strain>
    </source>
</reference>